<proteinExistence type="predicted"/>
<feature type="compositionally biased region" description="Low complexity" evidence="1">
    <location>
        <begin position="76"/>
        <end position="87"/>
    </location>
</feature>
<feature type="compositionally biased region" description="Polar residues" evidence="1">
    <location>
        <begin position="34"/>
        <end position="49"/>
    </location>
</feature>
<evidence type="ECO:0000313" key="2">
    <source>
        <dbReference type="EMBL" id="ESO89694.1"/>
    </source>
</evidence>
<reference evidence="3 4" key="1">
    <citation type="journal article" date="2013" name="Nature">
        <title>Insights into bilaterian evolution from three spiralian genomes.</title>
        <authorList>
            <person name="Simakov O."/>
            <person name="Marletaz F."/>
            <person name="Cho S.J."/>
            <person name="Edsinger-Gonzales E."/>
            <person name="Havlak P."/>
            <person name="Hellsten U."/>
            <person name="Kuo D.H."/>
            <person name="Larsson T."/>
            <person name="Lv J."/>
            <person name="Arendt D."/>
            <person name="Savage R."/>
            <person name="Osoegawa K."/>
            <person name="de Jong P."/>
            <person name="Grimwood J."/>
            <person name="Chapman J.A."/>
            <person name="Shapiro H."/>
            <person name="Aerts A."/>
            <person name="Otillar R.P."/>
            <person name="Terry A.Y."/>
            <person name="Boore J.L."/>
            <person name="Grigoriev I.V."/>
            <person name="Lindberg D.R."/>
            <person name="Seaver E.C."/>
            <person name="Weisblat D.A."/>
            <person name="Putnam N.H."/>
            <person name="Rokhsar D.S."/>
        </authorList>
    </citation>
    <scope>NUCLEOTIDE SEQUENCE [LARGE SCALE GENOMIC DNA]</scope>
</reference>
<name>V4BS29_LOTGI</name>
<feature type="compositionally biased region" description="Low complexity" evidence="1">
    <location>
        <begin position="55"/>
        <end position="66"/>
    </location>
</feature>
<evidence type="ECO:0000313" key="3">
    <source>
        <dbReference type="EMBL" id="ESO91729.1"/>
    </source>
</evidence>
<dbReference type="KEGG" id="lgi:LOTGIDRAFT_175759"/>
<dbReference type="GeneID" id="20243364"/>
<dbReference type="EMBL" id="KB202547">
    <property type="protein sequence ID" value="ESO89694.1"/>
    <property type="molecule type" value="Genomic_DNA"/>
</dbReference>
<evidence type="ECO:0000313" key="4">
    <source>
        <dbReference type="Proteomes" id="UP000030746"/>
    </source>
</evidence>
<sequence length="132" mass="14528">MTPEEDSPLVQRIKKRKLILSSDSEEGEAPFFTSDATPEICQSSPSPTRQFAFFSPLTAPSPSSAPTQPPSPPPCSSSDPSSQSLNPTLRRAVTQKASPVFDGHKPKINLEMRQLHSHLHFNEPHHLITSFL</sequence>
<dbReference type="AlphaFoldDB" id="V4BS29"/>
<dbReference type="EMBL" id="KB202214">
    <property type="protein sequence ID" value="ESO91729.1"/>
    <property type="molecule type" value="Genomic_DNA"/>
</dbReference>
<evidence type="ECO:0000256" key="1">
    <source>
        <dbReference type="SAM" id="MobiDB-lite"/>
    </source>
</evidence>
<dbReference type="HOGENOM" id="CLU_1919428_0_0_1"/>
<dbReference type="CTD" id="20243364"/>
<dbReference type="CTD" id="20243424"/>
<dbReference type="RefSeq" id="XP_009057583.1">
    <property type="nucleotide sequence ID" value="XM_009059335.1"/>
</dbReference>
<organism evidence="3 4">
    <name type="scientific">Lottia gigantea</name>
    <name type="common">Giant owl limpet</name>
    <dbReference type="NCBI Taxonomy" id="225164"/>
    <lineage>
        <taxon>Eukaryota</taxon>
        <taxon>Metazoa</taxon>
        <taxon>Spiralia</taxon>
        <taxon>Lophotrochozoa</taxon>
        <taxon>Mollusca</taxon>
        <taxon>Gastropoda</taxon>
        <taxon>Patellogastropoda</taxon>
        <taxon>Lottioidea</taxon>
        <taxon>Lottiidae</taxon>
        <taxon>Lottia</taxon>
    </lineage>
</organism>
<dbReference type="RefSeq" id="XP_009059618.1">
    <property type="nucleotide sequence ID" value="XM_009061370.1"/>
</dbReference>
<dbReference type="GeneID" id="20243424"/>
<dbReference type="Proteomes" id="UP000030746">
    <property type="component" value="Unassembled WGS sequence"/>
</dbReference>
<keyword evidence="4" id="KW-1185">Reference proteome</keyword>
<accession>V4BS29</accession>
<dbReference type="KEGG" id="lgi:LOTGIDRAFT_175848"/>
<protein>
    <submittedName>
        <fullName evidence="3">Uncharacterized protein</fullName>
    </submittedName>
</protein>
<gene>
    <name evidence="3" type="ORF">LOTGIDRAFT_175759</name>
    <name evidence="2" type="ORF">LOTGIDRAFT_175848</name>
</gene>
<feature type="region of interest" description="Disordered" evidence="1">
    <location>
        <begin position="19"/>
        <end position="103"/>
    </location>
</feature>